<dbReference type="GO" id="GO:0051536">
    <property type="term" value="F:iron-sulfur cluster binding"/>
    <property type="evidence" value="ECO:0007669"/>
    <property type="project" value="InterPro"/>
</dbReference>
<dbReference type="InterPro" id="IPR014824">
    <property type="entry name" value="Nfu/NifU_N"/>
</dbReference>
<evidence type="ECO:0000256" key="1">
    <source>
        <dbReference type="ARBA" id="ARBA00002175"/>
    </source>
</evidence>
<dbReference type="GO" id="GO:0005739">
    <property type="term" value="C:mitochondrion"/>
    <property type="evidence" value="ECO:0007669"/>
    <property type="project" value="TreeGrafter"/>
</dbReference>
<dbReference type="SMART" id="SM00932">
    <property type="entry name" value="Nfu_N"/>
    <property type="match status" value="1"/>
</dbReference>
<evidence type="ECO:0000256" key="3">
    <source>
        <dbReference type="ARBA" id="ARBA00018782"/>
    </source>
</evidence>
<comment type="function">
    <text evidence="1">Molecular scaffold for [Fe-S] cluster assembly of mitochondrial iron-sulfur proteins.</text>
</comment>
<dbReference type="SUPFAM" id="SSF117916">
    <property type="entry name" value="Fe-S cluster assembly (FSCA) domain-like"/>
    <property type="match status" value="1"/>
</dbReference>
<dbReference type="Pfam" id="PF01106">
    <property type="entry name" value="NifU"/>
    <property type="match status" value="1"/>
</dbReference>
<gene>
    <name evidence="5" type="ORF">g.5886</name>
</gene>
<organism evidence="5">
    <name type="scientific">Aceria tosichella</name>
    <name type="common">wheat curl mite</name>
    <dbReference type="NCBI Taxonomy" id="561515"/>
    <lineage>
        <taxon>Eukaryota</taxon>
        <taxon>Metazoa</taxon>
        <taxon>Ecdysozoa</taxon>
        <taxon>Arthropoda</taxon>
        <taxon>Chelicerata</taxon>
        <taxon>Arachnida</taxon>
        <taxon>Acari</taxon>
        <taxon>Acariformes</taxon>
        <taxon>Trombidiformes</taxon>
        <taxon>Prostigmata</taxon>
        <taxon>Eupodina</taxon>
        <taxon>Eriophyoidea</taxon>
        <taxon>Eriophyidae</taxon>
        <taxon>Eriophyinae</taxon>
        <taxon>Aceriini</taxon>
        <taxon>Aceria</taxon>
    </lineage>
</organism>
<name>A0A6G1SI10_9ACAR</name>
<dbReference type="FunFam" id="3.30.1370.70:FF:000001">
    <property type="entry name" value="NifU-like protein 4, mitochondrial"/>
    <property type="match status" value="1"/>
</dbReference>
<sequence>MMLINRQKLIYSALRSASRTTGPTSHTVNVRSILSSRHLSKNEPSMCRYTNAHVTICNMPVVTSSRAIHMTPSNNMFIQVEETPNPNSLKFYPGEVVLESGTADFQDKVQGSLKSPLAKALFKIRGVKSVFFAQDFITVSKDDDEKVEWNVLKPQIFSAIMIFYTMKQPILYSSIDKDPNEINENDSELVKEIKALITDRIRPTIQEDGGDLEFVSYEDNIVRVRLQGACTSCPSSVVTLKNGIKNMLQFYIPEVQDVEQVIDEDA</sequence>
<dbReference type="Gene3D" id="3.30.1370.70">
    <property type="entry name" value="Scaffold protein Nfu/NifU, N-terminal domain"/>
    <property type="match status" value="1"/>
</dbReference>
<dbReference type="FunFam" id="3.30.300.130:FF:000001">
    <property type="entry name" value="NFU1 iron-sulfur cluster scaffold"/>
    <property type="match status" value="1"/>
</dbReference>
<reference evidence="5" key="1">
    <citation type="submission" date="2018-10" db="EMBL/GenBank/DDBJ databases">
        <title>Transcriptome assembly of Aceria tosichella (Wheat curl mite) Type 2.</title>
        <authorList>
            <person name="Scully E.D."/>
            <person name="Geib S.M."/>
            <person name="Palmer N.A."/>
            <person name="Gupta A.K."/>
            <person name="Sarath G."/>
            <person name="Tatineni S."/>
        </authorList>
    </citation>
    <scope>NUCLEOTIDE SEQUENCE</scope>
    <source>
        <strain evidence="5">LincolnNE</strain>
    </source>
</reference>
<dbReference type="EMBL" id="GGYP01004779">
    <property type="protein sequence ID" value="MDE49550.1"/>
    <property type="molecule type" value="Transcribed_RNA"/>
</dbReference>
<dbReference type="GO" id="GO:0016226">
    <property type="term" value="P:iron-sulfur cluster assembly"/>
    <property type="evidence" value="ECO:0007669"/>
    <property type="project" value="InterPro"/>
</dbReference>
<feature type="domain" description="Scaffold protein Nfu/NifU N-terminal" evidence="4">
    <location>
        <begin position="78"/>
        <end position="167"/>
    </location>
</feature>
<comment type="similarity">
    <text evidence="2">Belongs to the NifU family.</text>
</comment>
<dbReference type="AlphaFoldDB" id="A0A6G1SI10"/>
<proteinExistence type="inferred from homology"/>
<dbReference type="Pfam" id="PF08712">
    <property type="entry name" value="Nfu_N"/>
    <property type="match status" value="1"/>
</dbReference>
<dbReference type="Gene3D" id="3.30.300.130">
    <property type="entry name" value="Fe-S cluster assembly (FSCA)"/>
    <property type="match status" value="1"/>
</dbReference>
<dbReference type="SUPFAM" id="SSF110836">
    <property type="entry name" value="Hypothetical protein SAV1430"/>
    <property type="match status" value="1"/>
</dbReference>
<protein>
    <recommendedName>
        <fullName evidence="3">NFU1 iron-sulfur cluster scaffold homolog, mitochondrial</fullName>
    </recommendedName>
</protein>
<evidence type="ECO:0000256" key="2">
    <source>
        <dbReference type="ARBA" id="ARBA00006420"/>
    </source>
</evidence>
<dbReference type="PANTHER" id="PTHR11178">
    <property type="entry name" value="IRON-SULFUR CLUSTER SCAFFOLD PROTEIN NFU-RELATED"/>
    <property type="match status" value="1"/>
</dbReference>
<evidence type="ECO:0000259" key="4">
    <source>
        <dbReference type="SMART" id="SM00932"/>
    </source>
</evidence>
<evidence type="ECO:0000313" key="5">
    <source>
        <dbReference type="EMBL" id="MDE49550.1"/>
    </source>
</evidence>
<dbReference type="InterPro" id="IPR036498">
    <property type="entry name" value="Nfu/NifU_N_sf"/>
</dbReference>
<dbReference type="PANTHER" id="PTHR11178:SF1">
    <property type="entry name" value="NFU1 IRON-SULFUR CLUSTER SCAFFOLD HOMOLOG, MITOCHONDRIAL"/>
    <property type="match status" value="1"/>
</dbReference>
<dbReference type="InterPro" id="IPR034904">
    <property type="entry name" value="FSCA_dom_sf"/>
</dbReference>
<dbReference type="GO" id="GO:0005506">
    <property type="term" value="F:iron ion binding"/>
    <property type="evidence" value="ECO:0007669"/>
    <property type="project" value="InterPro"/>
</dbReference>
<accession>A0A6G1SI10</accession>
<dbReference type="InterPro" id="IPR001075">
    <property type="entry name" value="NIF_FeS_clus_asmbl_NifU_C"/>
</dbReference>